<organism evidence="11 12">
    <name type="scientific">Pseudolysinimonas kribbensis</name>
    <dbReference type="NCBI Taxonomy" id="433641"/>
    <lineage>
        <taxon>Bacteria</taxon>
        <taxon>Bacillati</taxon>
        <taxon>Actinomycetota</taxon>
        <taxon>Actinomycetes</taxon>
        <taxon>Micrococcales</taxon>
        <taxon>Microbacteriaceae</taxon>
        <taxon>Pseudolysinimonas</taxon>
    </lineage>
</organism>
<dbReference type="EMBL" id="BSVB01000001">
    <property type="protein sequence ID" value="GMA96449.1"/>
    <property type="molecule type" value="Genomic_DNA"/>
</dbReference>
<dbReference type="Proteomes" id="UP001157034">
    <property type="component" value="Unassembled WGS sequence"/>
</dbReference>
<evidence type="ECO:0000256" key="2">
    <source>
        <dbReference type="ARBA" id="ARBA00012438"/>
    </source>
</evidence>
<dbReference type="SUPFAM" id="SSF55874">
    <property type="entry name" value="ATPase domain of HSP90 chaperone/DNA topoisomerase II/histidine kinase"/>
    <property type="match status" value="1"/>
</dbReference>
<dbReference type="InterPro" id="IPR050482">
    <property type="entry name" value="Sensor_HK_TwoCompSys"/>
</dbReference>
<keyword evidence="8" id="KW-0902">Two-component regulatory system</keyword>
<protein>
    <recommendedName>
        <fullName evidence="2">histidine kinase</fullName>
        <ecNumber evidence="2">2.7.13.3</ecNumber>
    </recommendedName>
</protein>
<keyword evidence="3" id="KW-0597">Phosphoprotein</keyword>
<comment type="caution">
    <text evidence="11">The sequence shown here is derived from an EMBL/GenBank/DDBJ whole genome shotgun (WGS) entry which is preliminary data.</text>
</comment>
<dbReference type="RefSeq" id="WP_284255018.1">
    <property type="nucleotide sequence ID" value="NZ_BSVB01000001.1"/>
</dbReference>
<dbReference type="InterPro" id="IPR011712">
    <property type="entry name" value="Sig_transdc_His_kin_sub3_dim/P"/>
</dbReference>
<dbReference type="InterPro" id="IPR003594">
    <property type="entry name" value="HATPase_dom"/>
</dbReference>
<feature type="domain" description="Signal transduction histidine kinase subgroup 3 dimerisation and phosphoacceptor" evidence="10">
    <location>
        <begin position="1"/>
        <end position="47"/>
    </location>
</feature>
<dbReference type="CDD" id="cd16917">
    <property type="entry name" value="HATPase_UhpB-NarQ-NarX-like"/>
    <property type="match status" value="1"/>
</dbReference>
<evidence type="ECO:0000256" key="4">
    <source>
        <dbReference type="ARBA" id="ARBA00022679"/>
    </source>
</evidence>
<proteinExistence type="predicted"/>
<accession>A0ABQ6K7R9</accession>
<dbReference type="PANTHER" id="PTHR24421">
    <property type="entry name" value="NITRATE/NITRITE SENSOR PROTEIN NARX-RELATED"/>
    <property type="match status" value="1"/>
</dbReference>
<feature type="domain" description="Histidine kinase/HSP90-like ATPase" evidence="9">
    <location>
        <begin position="88"/>
        <end position="177"/>
    </location>
</feature>
<evidence type="ECO:0000256" key="1">
    <source>
        <dbReference type="ARBA" id="ARBA00000085"/>
    </source>
</evidence>
<keyword evidence="12" id="KW-1185">Reference proteome</keyword>
<reference evidence="12" key="1">
    <citation type="journal article" date="2019" name="Int. J. Syst. Evol. Microbiol.">
        <title>The Global Catalogue of Microorganisms (GCM) 10K type strain sequencing project: providing services to taxonomists for standard genome sequencing and annotation.</title>
        <authorList>
            <consortium name="The Broad Institute Genomics Platform"/>
            <consortium name="The Broad Institute Genome Sequencing Center for Infectious Disease"/>
            <person name="Wu L."/>
            <person name="Ma J."/>
        </authorList>
    </citation>
    <scope>NUCLEOTIDE SEQUENCE [LARGE SCALE GENOMIC DNA]</scope>
    <source>
        <strain evidence="12">NBRC 108894</strain>
    </source>
</reference>
<comment type="catalytic activity">
    <reaction evidence="1">
        <text>ATP + protein L-histidine = ADP + protein N-phospho-L-histidine.</text>
        <dbReference type="EC" id="2.7.13.3"/>
    </reaction>
</comment>
<evidence type="ECO:0000313" key="12">
    <source>
        <dbReference type="Proteomes" id="UP001157034"/>
    </source>
</evidence>
<evidence type="ECO:0000256" key="6">
    <source>
        <dbReference type="ARBA" id="ARBA00022777"/>
    </source>
</evidence>
<evidence type="ECO:0000256" key="3">
    <source>
        <dbReference type="ARBA" id="ARBA00022553"/>
    </source>
</evidence>
<dbReference type="Pfam" id="PF02518">
    <property type="entry name" value="HATPase_c"/>
    <property type="match status" value="1"/>
</dbReference>
<dbReference type="Gene3D" id="3.30.565.10">
    <property type="entry name" value="Histidine kinase-like ATPase, C-terminal domain"/>
    <property type="match status" value="1"/>
</dbReference>
<keyword evidence="4" id="KW-0808">Transferase</keyword>
<evidence type="ECO:0000313" key="11">
    <source>
        <dbReference type="EMBL" id="GMA96449.1"/>
    </source>
</evidence>
<sequence>MQMDLAAADRQLDADPEHARRLIGEALTQSKEALDELRALSRGFAPPILLDRGLVAALESLAARGAVPIRFHSSVPAGTELPQELERNAYFIVAEAVANAAKHASATQVDLTVALRRVPEADRTWLDLTVADDGRGGAAVEPGHGLANLRERVLGLGGALDITSPAGGPTVIAAHLP</sequence>
<dbReference type="InterPro" id="IPR036890">
    <property type="entry name" value="HATPase_C_sf"/>
</dbReference>
<evidence type="ECO:0000256" key="7">
    <source>
        <dbReference type="ARBA" id="ARBA00022840"/>
    </source>
</evidence>
<gene>
    <name evidence="11" type="ORF">GCM10025881_32730</name>
</gene>
<keyword evidence="6" id="KW-0418">Kinase</keyword>
<keyword evidence="5" id="KW-0547">Nucleotide-binding</keyword>
<dbReference type="Pfam" id="PF07730">
    <property type="entry name" value="HisKA_3"/>
    <property type="match status" value="1"/>
</dbReference>
<keyword evidence="7" id="KW-0067">ATP-binding</keyword>
<dbReference type="EC" id="2.7.13.3" evidence="2"/>
<evidence type="ECO:0000259" key="10">
    <source>
        <dbReference type="Pfam" id="PF07730"/>
    </source>
</evidence>
<dbReference type="PANTHER" id="PTHR24421:SF10">
    <property type="entry name" value="NITRATE_NITRITE SENSOR PROTEIN NARQ"/>
    <property type="match status" value="1"/>
</dbReference>
<name>A0ABQ6K7R9_9MICO</name>
<evidence type="ECO:0000256" key="8">
    <source>
        <dbReference type="ARBA" id="ARBA00023012"/>
    </source>
</evidence>
<evidence type="ECO:0000259" key="9">
    <source>
        <dbReference type="Pfam" id="PF02518"/>
    </source>
</evidence>
<evidence type="ECO:0000256" key="5">
    <source>
        <dbReference type="ARBA" id="ARBA00022741"/>
    </source>
</evidence>